<gene>
    <name evidence="2" type="ORF">L210DRAFT_2135352</name>
</gene>
<dbReference type="InterPro" id="IPR052090">
    <property type="entry name" value="Cytolytic_pore-forming_toxin"/>
</dbReference>
<evidence type="ECO:0000313" key="2">
    <source>
        <dbReference type="EMBL" id="KAF8423698.1"/>
    </source>
</evidence>
<sequence length="687" mass="76383">MSNPKGTEPTILKIPTLGHAVCLGELYDQRTGNFLGVQLYPEGNIQEKETDIRHTELSLSLATSMEDKASLIDVNAKLSLEIACGLVKVSGSASYLNDSKSNTNEQAFALALKMRLNEKRILFAEEELGRNVLEVAQEDYIATGKATHFVSAIVYGGNFIVNLVAKKSKLSKEEKVEGKLKAEFSHLKGAIKLEGEVDAKIKAEFESMNDHFNLIVHGDVALEKVPINPQDVLDTFPDAASLITAGGGVPISVTLQPIPEMLIKGCLVYEIDADRVERVLEAFSLLDDLRSRFSVLTGRVKPYQDFIPELERAIRLASSQFGREHGKLLHQLRQFLYDYQHGKAPDSDIGGDVLKAAHGLYNDHLDPTKQSDPPGQYPVSLVGLETEYSTFRYLVSDIQRVRESLEPPSTKNPAQKAPKETKQSSIYLSSIEDVCRAARVQRKIPLFTMIPLAPASDEVKADLAVIQFLALIRNYGAYFKNALNPAYIVYAEVLERLERRLPNDGKFSELKHPSLFIGQVDVQGKLTWSNPPPLSSPPTSEEVQTRLSSEYPNPIVSRAMFFQSGSEPTFRFVTNRGWEFSVGAWVGPGGYSLIRRRMQSHVNFCRKDLQGTFYYKDGVFGGKLPDGQVAEALFEVLRVESKNNEPFAHIKFYVPNSTTELLGEFLARDLVGLISLRFCCGLKLCAT</sequence>
<dbReference type="EMBL" id="WHUW01000113">
    <property type="protein sequence ID" value="KAF8423698.1"/>
    <property type="molecule type" value="Genomic_DNA"/>
</dbReference>
<accession>A0AAD4G6W0</accession>
<dbReference type="PANTHER" id="PTHR31594">
    <property type="entry name" value="AIG1-TYPE G DOMAIN-CONTAINING PROTEIN"/>
    <property type="match status" value="1"/>
</dbReference>
<keyword evidence="3" id="KW-1185">Reference proteome</keyword>
<evidence type="ECO:0000259" key="1">
    <source>
        <dbReference type="Pfam" id="PF24674"/>
    </source>
</evidence>
<reference evidence="2" key="1">
    <citation type="submission" date="2019-10" db="EMBL/GenBank/DDBJ databases">
        <authorList>
            <consortium name="DOE Joint Genome Institute"/>
            <person name="Kuo A."/>
            <person name="Miyauchi S."/>
            <person name="Kiss E."/>
            <person name="Drula E."/>
            <person name="Kohler A."/>
            <person name="Sanchez-Garcia M."/>
            <person name="Andreopoulos B."/>
            <person name="Barry K.W."/>
            <person name="Bonito G."/>
            <person name="Buee M."/>
            <person name="Carver A."/>
            <person name="Chen C."/>
            <person name="Cichocki N."/>
            <person name="Clum A."/>
            <person name="Culley D."/>
            <person name="Crous P.W."/>
            <person name="Fauchery L."/>
            <person name="Girlanda M."/>
            <person name="Hayes R."/>
            <person name="Keri Z."/>
            <person name="LaButti K."/>
            <person name="Lipzen A."/>
            <person name="Lombard V."/>
            <person name="Magnuson J."/>
            <person name="Maillard F."/>
            <person name="Morin E."/>
            <person name="Murat C."/>
            <person name="Nolan M."/>
            <person name="Ohm R."/>
            <person name="Pangilinan J."/>
            <person name="Pereira M."/>
            <person name="Perotto S."/>
            <person name="Peter M."/>
            <person name="Riley R."/>
            <person name="Sitrit Y."/>
            <person name="Stielow B."/>
            <person name="Szollosi G."/>
            <person name="Zifcakova L."/>
            <person name="Stursova M."/>
            <person name="Spatafora J.W."/>
            <person name="Tedersoo L."/>
            <person name="Vaario L.-M."/>
            <person name="Yamada A."/>
            <person name="Yan M."/>
            <person name="Wang P."/>
            <person name="Xu J."/>
            <person name="Bruns T."/>
            <person name="Baldrian P."/>
            <person name="Vilgalys R."/>
            <person name="Henrissat B."/>
            <person name="Grigoriev I.V."/>
            <person name="Hibbett D."/>
            <person name="Nagy L.G."/>
            <person name="Martin F.M."/>
        </authorList>
    </citation>
    <scope>NUCLEOTIDE SEQUENCE</scope>
    <source>
        <strain evidence="2">BED1</strain>
    </source>
</reference>
<comment type="caution">
    <text evidence="2">The sequence shown here is derived from an EMBL/GenBank/DDBJ whole genome shotgun (WGS) entry which is preliminary data.</text>
</comment>
<proteinExistence type="predicted"/>
<organism evidence="2 3">
    <name type="scientific">Boletus edulis BED1</name>
    <dbReference type="NCBI Taxonomy" id="1328754"/>
    <lineage>
        <taxon>Eukaryota</taxon>
        <taxon>Fungi</taxon>
        <taxon>Dikarya</taxon>
        <taxon>Basidiomycota</taxon>
        <taxon>Agaricomycotina</taxon>
        <taxon>Agaricomycetes</taxon>
        <taxon>Agaricomycetidae</taxon>
        <taxon>Boletales</taxon>
        <taxon>Boletineae</taxon>
        <taxon>Boletaceae</taxon>
        <taxon>Boletoideae</taxon>
        <taxon>Boletus</taxon>
    </lineage>
</organism>
<feature type="domain" description="SNTX MACPF/CDC-like" evidence="1">
    <location>
        <begin position="13"/>
        <end position="168"/>
    </location>
</feature>
<evidence type="ECO:0000313" key="3">
    <source>
        <dbReference type="Proteomes" id="UP001194468"/>
    </source>
</evidence>
<dbReference type="InterPro" id="IPR056072">
    <property type="entry name" value="SNTX_MACPF/CDC-like_dom"/>
</dbReference>
<protein>
    <recommendedName>
        <fullName evidence="1">SNTX MACPF/CDC-like domain-containing protein</fullName>
    </recommendedName>
</protein>
<dbReference type="Proteomes" id="UP001194468">
    <property type="component" value="Unassembled WGS sequence"/>
</dbReference>
<reference evidence="2" key="2">
    <citation type="journal article" date="2020" name="Nat. Commun.">
        <title>Large-scale genome sequencing of mycorrhizal fungi provides insights into the early evolution of symbiotic traits.</title>
        <authorList>
            <person name="Miyauchi S."/>
            <person name="Kiss E."/>
            <person name="Kuo A."/>
            <person name="Drula E."/>
            <person name="Kohler A."/>
            <person name="Sanchez-Garcia M."/>
            <person name="Morin E."/>
            <person name="Andreopoulos B."/>
            <person name="Barry K.W."/>
            <person name="Bonito G."/>
            <person name="Buee M."/>
            <person name="Carver A."/>
            <person name="Chen C."/>
            <person name="Cichocki N."/>
            <person name="Clum A."/>
            <person name="Culley D."/>
            <person name="Crous P.W."/>
            <person name="Fauchery L."/>
            <person name="Girlanda M."/>
            <person name="Hayes R.D."/>
            <person name="Keri Z."/>
            <person name="LaButti K."/>
            <person name="Lipzen A."/>
            <person name="Lombard V."/>
            <person name="Magnuson J."/>
            <person name="Maillard F."/>
            <person name="Murat C."/>
            <person name="Nolan M."/>
            <person name="Ohm R.A."/>
            <person name="Pangilinan J."/>
            <person name="Pereira M.F."/>
            <person name="Perotto S."/>
            <person name="Peter M."/>
            <person name="Pfister S."/>
            <person name="Riley R."/>
            <person name="Sitrit Y."/>
            <person name="Stielow J.B."/>
            <person name="Szollosi G."/>
            <person name="Zifcakova L."/>
            <person name="Stursova M."/>
            <person name="Spatafora J.W."/>
            <person name="Tedersoo L."/>
            <person name="Vaario L.M."/>
            <person name="Yamada A."/>
            <person name="Yan M."/>
            <person name="Wang P."/>
            <person name="Xu J."/>
            <person name="Bruns T."/>
            <person name="Baldrian P."/>
            <person name="Vilgalys R."/>
            <person name="Dunand C."/>
            <person name="Henrissat B."/>
            <person name="Grigoriev I.V."/>
            <person name="Hibbett D."/>
            <person name="Nagy L.G."/>
            <person name="Martin F.M."/>
        </authorList>
    </citation>
    <scope>NUCLEOTIDE SEQUENCE</scope>
    <source>
        <strain evidence="2">BED1</strain>
    </source>
</reference>
<dbReference type="AlphaFoldDB" id="A0AAD4G6W0"/>
<name>A0AAD4G6W0_BOLED</name>
<dbReference type="PANTHER" id="PTHR31594:SF14">
    <property type="entry name" value="FIBRONECTIN TYPE-III DOMAIN-CONTAINING PROTEIN"/>
    <property type="match status" value="1"/>
</dbReference>
<dbReference type="Pfam" id="PF24674">
    <property type="entry name" value="MACPF_SNTX"/>
    <property type="match status" value="1"/>
</dbReference>